<evidence type="ECO:0000313" key="8">
    <source>
        <dbReference type="EMBL" id="GGD31757.1"/>
    </source>
</evidence>
<dbReference type="InterPro" id="IPR005996">
    <property type="entry name" value="Ribosomal_uL30_bac-type"/>
</dbReference>
<dbReference type="SUPFAM" id="SSF55129">
    <property type="entry name" value="Ribosomal protein L30p/L7e"/>
    <property type="match status" value="1"/>
</dbReference>
<dbReference type="Proteomes" id="UP000625735">
    <property type="component" value="Unassembled WGS sequence"/>
</dbReference>
<dbReference type="HAMAP" id="MF_01371_B">
    <property type="entry name" value="Ribosomal_uL30_B"/>
    <property type="match status" value="1"/>
</dbReference>
<dbReference type="FunFam" id="3.30.1390.20:FF:000001">
    <property type="entry name" value="50S ribosomal protein L30"/>
    <property type="match status" value="1"/>
</dbReference>
<dbReference type="GO" id="GO:0003735">
    <property type="term" value="F:structural constituent of ribosome"/>
    <property type="evidence" value="ECO:0007669"/>
    <property type="project" value="InterPro"/>
</dbReference>
<dbReference type="Pfam" id="PF00327">
    <property type="entry name" value="Ribosomal_L30"/>
    <property type="match status" value="1"/>
</dbReference>
<dbReference type="Gene3D" id="3.30.1390.20">
    <property type="entry name" value="Ribosomal protein L30, ferredoxin-like fold domain"/>
    <property type="match status" value="1"/>
</dbReference>
<evidence type="ECO:0000256" key="4">
    <source>
        <dbReference type="ARBA" id="ARBA00023274"/>
    </source>
</evidence>
<proteinExistence type="inferred from homology"/>
<keyword evidence="4 5" id="KW-0687">Ribonucleoprotein</keyword>
<protein>
    <recommendedName>
        <fullName evidence="5">Large ribosomal subunit protein uL30</fullName>
    </recommendedName>
</protein>
<reference evidence="8" key="1">
    <citation type="journal article" date="2014" name="Int. J. Syst. Evol. Microbiol.">
        <title>Complete genome sequence of Corynebacterium casei LMG S-19264T (=DSM 44701T), isolated from a smear-ripened cheese.</title>
        <authorList>
            <consortium name="US DOE Joint Genome Institute (JGI-PGF)"/>
            <person name="Walter F."/>
            <person name="Albersmeier A."/>
            <person name="Kalinowski J."/>
            <person name="Ruckert C."/>
        </authorList>
    </citation>
    <scope>NUCLEOTIDE SEQUENCE</scope>
    <source>
        <strain evidence="8">CGMCC 1.12506</strain>
    </source>
</reference>
<dbReference type="EMBL" id="BMFG01000009">
    <property type="protein sequence ID" value="GGD31757.1"/>
    <property type="molecule type" value="Genomic_DNA"/>
</dbReference>
<evidence type="ECO:0000256" key="2">
    <source>
        <dbReference type="ARBA" id="ARBA00011838"/>
    </source>
</evidence>
<reference evidence="8" key="2">
    <citation type="submission" date="2020-09" db="EMBL/GenBank/DDBJ databases">
        <authorList>
            <person name="Sun Q."/>
            <person name="Zhou Y."/>
        </authorList>
    </citation>
    <scope>NUCLEOTIDE SEQUENCE</scope>
    <source>
        <strain evidence="8">CGMCC 1.12506</strain>
    </source>
</reference>
<feature type="domain" description="Large ribosomal subunit protein uL30-like ferredoxin-like fold" evidence="7">
    <location>
        <begin position="4"/>
        <end position="54"/>
    </location>
</feature>
<gene>
    <name evidence="5 8" type="primary">rpmD</name>
    <name evidence="8" type="ORF">GCM10011343_22330</name>
</gene>
<keyword evidence="3 5" id="KW-0689">Ribosomal protein</keyword>
<dbReference type="GO" id="GO:0006412">
    <property type="term" value="P:translation"/>
    <property type="evidence" value="ECO:0007669"/>
    <property type="project" value="UniProtKB-UniRule"/>
</dbReference>
<dbReference type="CDD" id="cd01658">
    <property type="entry name" value="Ribosomal_L30"/>
    <property type="match status" value="1"/>
</dbReference>
<evidence type="ECO:0000256" key="6">
    <source>
        <dbReference type="RuleBase" id="RU003734"/>
    </source>
</evidence>
<dbReference type="PIRSF" id="PIRSF002211">
    <property type="entry name" value="Ribosomal_L30_bac-type"/>
    <property type="match status" value="1"/>
</dbReference>
<dbReference type="GO" id="GO:0022625">
    <property type="term" value="C:cytosolic large ribosomal subunit"/>
    <property type="evidence" value="ECO:0007669"/>
    <property type="project" value="TreeGrafter"/>
</dbReference>
<sequence>MAKIKVKQVTSKINCPQTQKRTLEALGLRKLGQVVEHDATPAILGMVNKVQHLVSVEETK</sequence>
<dbReference type="PANTHER" id="PTHR15892:SF2">
    <property type="entry name" value="LARGE RIBOSOMAL SUBUNIT PROTEIN UL30M"/>
    <property type="match status" value="1"/>
</dbReference>
<comment type="caution">
    <text evidence="8">The sequence shown here is derived from an EMBL/GenBank/DDBJ whole genome shotgun (WGS) entry which is preliminary data.</text>
</comment>
<dbReference type="PROSITE" id="PS00634">
    <property type="entry name" value="RIBOSOMAL_L30"/>
    <property type="match status" value="1"/>
</dbReference>
<keyword evidence="9" id="KW-1185">Reference proteome</keyword>
<comment type="subunit">
    <text evidence="2 5">Part of the 50S ribosomal subunit.</text>
</comment>
<evidence type="ECO:0000256" key="1">
    <source>
        <dbReference type="ARBA" id="ARBA00007594"/>
    </source>
</evidence>
<accession>A0A917DEP3</accession>
<comment type="similarity">
    <text evidence="1 5 6">Belongs to the universal ribosomal protein uL30 family.</text>
</comment>
<organism evidence="8 9">
    <name type="scientific">Flavobacterium orientale</name>
    <dbReference type="NCBI Taxonomy" id="1756020"/>
    <lineage>
        <taxon>Bacteria</taxon>
        <taxon>Pseudomonadati</taxon>
        <taxon>Bacteroidota</taxon>
        <taxon>Flavobacteriia</taxon>
        <taxon>Flavobacteriales</taxon>
        <taxon>Flavobacteriaceae</taxon>
        <taxon>Flavobacterium</taxon>
    </lineage>
</organism>
<dbReference type="AlphaFoldDB" id="A0A917DEP3"/>
<dbReference type="InterPro" id="IPR036919">
    <property type="entry name" value="Ribo_uL30_ferredoxin-like_sf"/>
</dbReference>
<evidence type="ECO:0000313" key="9">
    <source>
        <dbReference type="Proteomes" id="UP000625735"/>
    </source>
</evidence>
<evidence type="ECO:0000259" key="7">
    <source>
        <dbReference type="Pfam" id="PF00327"/>
    </source>
</evidence>
<name>A0A917DEP3_9FLAO</name>
<evidence type="ECO:0000256" key="3">
    <source>
        <dbReference type="ARBA" id="ARBA00022980"/>
    </source>
</evidence>
<dbReference type="InterPro" id="IPR016082">
    <property type="entry name" value="Ribosomal_uL30_ferredoxin-like"/>
</dbReference>
<dbReference type="InterPro" id="IPR018038">
    <property type="entry name" value="Ribosomal_uL30_CS"/>
</dbReference>
<dbReference type="PANTHER" id="PTHR15892">
    <property type="entry name" value="MITOCHONDRIAL RIBOSOMAL PROTEIN L30"/>
    <property type="match status" value="1"/>
</dbReference>
<dbReference type="NCBIfam" id="TIGR01308">
    <property type="entry name" value="rpmD_bact"/>
    <property type="match status" value="1"/>
</dbReference>
<dbReference type="RefSeq" id="WP_188362662.1">
    <property type="nucleotide sequence ID" value="NZ_BMFG01000009.1"/>
</dbReference>
<evidence type="ECO:0000256" key="5">
    <source>
        <dbReference type="HAMAP-Rule" id="MF_01371"/>
    </source>
</evidence>